<protein>
    <submittedName>
        <fullName evidence="1">Uncharacterized protein</fullName>
    </submittedName>
</protein>
<dbReference type="Gene3D" id="2.60.270.50">
    <property type="match status" value="1"/>
</dbReference>
<organism evidence="1 2">
    <name type="scientific">Pseudoalteromonas spongiae</name>
    <dbReference type="NCBI Taxonomy" id="298657"/>
    <lineage>
        <taxon>Bacteria</taxon>
        <taxon>Pseudomonadati</taxon>
        <taxon>Pseudomonadota</taxon>
        <taxon>Gammaproteobacteria</taxon>
        <taxon>Alteromonadales</taxon>
        <taxon>Pseudoalteromonadaceae</taxon>
        <taxon>Pseudoalteromonas</taxon>
    </lineage>
</organism>
<evidence type="ECO:0000313" key="2">
    <source>
        <dbReference type="Proteomes" id="UP001382455"/>
    </source>
</evidence>
<name>A0ABU8EWH9_9GAMM</name>
<sequence length="118" mass="13149">MSVRPVKMTVQNFTNKELKLKSKKAEHGEFEVDPPQSIETTGSWKCDCVTIFGPGPEGTVVYKAADESFTVEFYFNHPLGTATSSYRIIPTPSDAITHDIKGSFKGHDQDITFELYAN</sequence>
<dbReference type="Proteomes" id="UP001382455">
    <property type="component" value="Unassembled WGS sequence"/>
</dbReference>
<dbReference type="RefSeq" id="WP_105172441.1">
    <property type="nucleotide sequence ID" value="NZ_JBAWKS010000002.1"/>
</dbReference>
<evidence type="ECO:0000313" key="1">
    <source>
        <dbReference type="EMBL" id="MEI4551241.1"/>
    </source>
</evidence>
<comment type="caution">
    <text evidence="1">The sequence shown here is derived from an EMBL/GenBank/DDBJ whole genome shotgun (WGS) entry which is preliminary data.</text>
</comment>
<gene>
    <name evidence="1" type="ORF">WAE96_16325</name>
</gene>
<accession>A0ABU8EWH9</accession>
<keyword evidence="2" id="KW-1185">Reference proteome</keyword>
<reference evidence="1 2" key="1">
    <citation type="submission" date="2023-12" db="EMBL/GenBank/DDBJ databases">
        <title>Friends and Foes: Symbiotic and Algicidal bacterial influence on Karenia brevis blooms.</title>
        <authorList>
            <person name="Fei C."/>
            <person name="Mohamed A.R."/>
            <person name="Booker A."/>
            <person name="Arshad M."/>
            <person name="Klass S."/>
            <person name="Ahn S."/>
            <person name="Gilbert P.M."/>
            <person name="Heil C.A."/>
            <person name="Martinez J.M."/>
            <person name="Amin S.A."/>
        </authorList>
    </citation>
    <scope>NUCLEOTIDE SEQUENCE [LARGE SCALE GENOMIC DNA]</scope>
    <source>
        <strain evidence="1 2">CE15</strain>
    </source>
</reference>
<proteinExistence type="predicted"/>
<dbReference type="EMBL" id="JBAWKS010000002">
    <property type="protein sequence ID" value="MEI4551241.1"/>
    <property type="molecule type" value="Genomic_DNA"/>
</dbReference>